<dbReference type="OrthoDB" id="6328171at2759"/>
<evidence type="ECO:0000313" key="3">
    <source>
        <dbReference type="EMBL" id="ESO00044.1"/>
    </source>
</evidence>
<protein>
    <recommendedName>
        <fullName evidence="6">WSC domain-containing protein</fullName>
    </recommendedName>
</protein>
<keyword evidence="1" id="KW-0812">Transmembrane</keyword>
<dbReference type="KEGG" id="hro:HELRODRAFT_176352"/>
<evidence type="ECO:0000256" key="2">
    <source>
        <dbReference type="SAM" id="SignalP"/>
    </source>
</evidence>
<dbReference type="CTD" id="20205802"/>
<dbReference type="GO" id="GO:0004888">
    <property type="term" value="F:transmembrane signaling receptor activity"/>
    <property type="evidence" value="ECO:0000318"/>
    <property type="project" value="GO_Central"/>
</dbReference>
<dbReference type="GeneID" id="20205802"/>
<dbReference type="STRING" id="6412.T1FAF3"/>
<keyword evidence="5" id="KW-1185">Reference proteome</keyword>
<dbReference type="GO" id="GO:0005886">
    <property type="term" value="C:plasma membrane"/>
    <property type="evidence" value="ECO:0000318"/>
    <property type="project" value="GO_Central"/>
</dbReference>
<evidence type="ECO:0008006" key="6">
    <source>
        <dbReference type="Google" id="ProtNLM"/>
    </source>
</evidence>
<feature type="transmembrane region" description="Helical" evidence="1">
    <location>
        <begin position="629"/>
        <end position="650"/>
    </location>
</feature>
<dbReference type="EMBL" id="AMQM01005642">
    <property type="status" value="NOT_ANNOTATED_CDS"/>
    <property type="molecule type" value="Genomic_DNA"/>
</dbReference>
<organism evidence="4 5">
    <name type="scientific">Helobdella robusta</name>
    <name type="common">Californian leech</name>
    <dbReference type="NCBI Taxonomy" id="6412"/>
    <lineage>
        <taxon>Eukaryota</taxon>
        <taxon>Metazoa</taxon>
        <taxon>Spiralia</taxon>
        <taxon>Lophotrochozoa</taxon>
        <taxon>Annelida</taxon>
        <taxon>Clitellata</taxon>
        <taxon>Hirudinea</taxon>
        <taxon>Rhynchobdellida</taxon>
        <taxon>Glossiphoniidae</taxon>
        <taxon>Helobdella</taxon>
    </lineage>
</organism>
<dbReference type="GO" id="GO:0007165">
    <property type="term" value="P:signal transduction"/>
    <property type="evidence" value="ECO:0000318"/>
    <property type="project" value="GO_Central"/>
</dbReference>
<dbReference type="eggNOG" id="ENOG502T693">
    <property type="taxonomic scope" value="Eukaryota"/>
</dbReference>
<name>T1FAF3_HELRO</name>
<reference evidence="3 5" key="2">
    <citation type="journal article" date="2013" name="Nature">
        <title>Insights into bilaterian evolution from three spiralian genomes.</title>
        <authorList>
            <person name="Simakov O."/>
            <person name="Marletaz F."/>
            <person name="Cho S.J."/>
            <person name="Edsinger-Gonzales E."/>
            <person name="Havlak P."/>
            <person name="Hellsten U."/>
            <person name="Kuo D.H."/>
            <person name="Larsson T."/>
            <person name="Lv J."/>
            <person name="Arendt D."/>
            <person name="Savage R."/>
            <person name="Osoegawa K."/>
            <person name="de Jong P."/>
            <person name="Grimwood J."/>
            <person name="Chapman J.A."/>
            <person name="Shapiro H."/>
            <person name="Aerts A."/>
            <person name="Otillar R.P."/>
            <person name="Terry A.Y."/>
            <person name="Boore J.L."/>
            <person name="Grigoriev I.V."/>
            <person name="Lindberg D.R."/>
            <person name="Seaver E.C."/>
            <person name="Weisblat D.A."/>
            <person name="Putnam N.H."/>
            <person name="Rokhsar D.S."/>
        </authorList>
    </citation>
    <scope>NUCLEOTIDE SEQUENCE</scope>
</reference>
<dbReference type="Proteomes" id="UP000015101">
    <property type="component" value="Unassembled WGS sequence"/>
</dbReference>
<dbReference type="InParanoid" id="T1FAF3"/>
<dbReference type="AlphaFoldDB" id="T1FAF3"/>
<gene>
    <name evidence="4" type="primary">20205802</name>
    <name evidence="3" type="ORF">HELRODRAFT_176352</name>
</gene>
<dbReference type="PANTHER" id="PTHR24269">
    <property type="entry name" value="KREMEN PROTEIN"/>
    <property type="match status" value="1"/>
</dbReference>
<reference evidence="5" key="1">
    <citation type="submission" date="2012-12" db="EMBL/GenBank/DDBJ databases">
        <authorList>
            <person name="Hellsten U."/>
            <person name="Grimwood J."/>
            <person name="Chapman J.A."/>
            <person name="Shapiro H."/>
            <person name="Aerts A."/>
            <person name="Otillar R.P."/>
            <person name="Terry A.Y."/>
            <person name="Boore J.L."/>
            <person name="Simakov O."/>
            <person name="Marletaz F."/>
            <person name="Cho S.-J."/>
            <person name="Edsinger-Gonzales E."/>
            <person name="Havlak P."/>
            <person name="Kuo D.-H."/>
            <person name="Larsson T."/>
            <person name="Lv J."/>
            <person name="Arendt D."/>
            <person name="Savage R."/>
            <person name="Osoegawa K."/>
            <person name="de Jong P."/>
            <person name="Lindberg D.R."/>
            <person name="Seaver E.C."/>
            <person name="Weisblat D.A."/>
            <person name="Putnam N.H."/>
            <person name="Grigoriev I.V."/>
            <person name="Rokhsar D.S."/>
        </authorList>
    </citation>
    <scope>NUCLEOTIDE SEQUENCE</scope>
</reference>
<keyword evidence="1" id="KW-0472">Membrane</keyword>
<evidence type="ECO:0000313" key="5">
    <source>
        <dbReference type="Proteomes" id="UP000015101"/>
    </source>
</evidence>
<keyword evidence="2" id="KW-0732">Signal</keyword>
<evidence type="ECO:0000256" key="1">
    <source>
        <dbReference type="SAM" id="Phobius"/>
    </source>
</evidence>
<dbReference type="EnsemblMetazoa" id="HelroT176352">
    <property type="protein sequence ID" value="HelroP176352"/>
    <property type="gene ID" value="HelroG176352"/>
</dbReference>
<evidence type="ECO:0000313" key="4">
    <source>
        <dbReference type="EnsemblMetazoa" id="HelroP176352"/>
    </source>
</evidence>
<feature type="signal peptide" evidence="2">
    <location>
        <begin position="1"/>
        <end position="27"/>
    </location>
</feature>
<proteinExistence type="predicted"/>
<dbReference type="HOGENOM" id="CLU_021817_0_0_1"/>
<sequence length="740" mass="83087">MNTLSSFLSKFQLTTVIISLIVVHTSANSNKTSDDIKDLGSYVGCFRYVTSTNDLIFPSTLKSYCISRCRLANLNLIAVSKFNACQCVQTLGPAVSSALCNYICQADQSCLSTNYYFVYRIGPQKIHHAYYCTNDKMNTFDVQVPAQTSLETCAHICLELNYTFLQTLRKEVCSCIKTLEYGIFHRTKLTCNELVENSLEIKNCHYTEHENKTTIYTTRFSYDFQRGVSSYSHCKNKKYEIAEKCADGCSEGWMGDSCRNRDCRQNNGDCGSEMKCVEVVVNNQTYVECVCPYGTVRTRWDVCEVFKFNLVESDSCSLSSTFYDRARNISMEATYLSDHSIDGYTAAQINDNIAAWIAVTFQKLYAIGFVKVYGKLCQDEKDCSRLNNFLVKLSTLYEFDNDSDIRSLLELCGKGPDHAVQAGTPMTVVCKNFTLLSRSLIIQQSNEKFSLGNSAIAELEVFEVGCDTLNGRCKEDQKCTEEKMHDATVTKCTDLNDLRSAVAPFYGCFRWLLTQYHLNRYGLSYQECQDECRARKFDVAAVKAGINCSCGNQVTVGDEAPMDDCRKQHYLAYYIYHDCKVNQFCGATTKTNTSVNANTTATTAEPDVISKTESTDMNKKFKDNNNTKLIIIVVLSLAIILTTIGAVVLLRSRFLRDKRGVVIATILDRHRHNAAADKPAPLSTRIINDILKKSGRGVEKGSSINDSVASTASTYVSEPSGVNTGDTTTAAWRCWMWWKR</sequence>
<dbReference type="InterPro" id="IPR051836">
    <property type="entry name" value="Kremen_rcpt"/>
</dbReference>
<keyword evidence="1" id="KW-1133">Transmembrane helix</keyword>
<accession>T1FAF3</accession>
<dbReference type="RefSeq" id="XP_009021818.1">
    <property type="nucleotide sequence ID" value="XM_009023570.1"/>
</dbReference>
<feature type="chain" id="PRO_5010980387" description="WSC domain-containing protein" evidence="2">
    <location>
        <begin position="28"/>
        <end position="740"/>
    </location>
</feature>
<dbReference type="PANTHER" id="PTHR24269:SF16">
    <property type="entry name" value="PROTEIN SLG1"/>
    <property type="match status" value="1"/>
</dbReference>
<dbReference type="Gene3D" id="2.60.120.260">
    <property type="entry name" value="Galactose-binding domain-like"/>
    <property type="match status" value="1"/>
</dbReference>
<dbReference type="EMBL" id="KB097026">
    <property type="protein sequence ID" value="ESO00044.1"/>
    <property type="molecule type" value="Genomic_DNA"/>
</dbReference>
<reference evidence="4" key="3">
    <citation type="submission" date="2015-06" db="UniProtKB">
        <authorList>
            <consortium name="EnsemblMetazoa"/>
        </authorList>
    </citation>
    <scope>IDENTIFICATION</scope>
</reference>